<dbReference type="InterPro" id="IPR044907">
    <property type="entry name" value="PSAN_sf"/>
</dbReference>
<evidence type="ECO:0000256" key="5">
    <source>
        <dbReference type="ARBA" id="ARBA00022640"/>
    </source>
</evidence>
<evidence type="ECO:0000313" key="10">
    <source>
        <dbReference type="Proteomes" id="UP001396334"/>
    </source>
</evidence>
<keyword evidence="5" id="KW-0934">Plastid</keyword>
<dbReference type="PANTHER" id="PTHR36814:SF1">
    <property type="entry name" value="PHOTOSYSTEM I REACTION CENTER SUBUNIT N, CHLOROPLASTIC"/>
    <property type="match status" value="1"/>
</dbReference>
<gene>
    <name evidence="9" type="ORF">V6N11_022548</name>
</gene>
<proteinExistence type="inferred from homology"/>
<organism evidence="9 10">
    <name type="scientific">Hibiscus sabdariffa</name>
    <name type="common">roselle</name>
    <dbReference type="NCBI Taxonomy" id="183260"/>
    <lineage>
        <taxon>Eukaryota</taxon>
        <taxon>Viridiplantae</taxon>
        <taxon>Streptophyta</taxon>
        <taxon>Embryophyta</taxon>
        <taxon>Tracheophyta</taxon>
        <taxon>Spermatophyta</taxon>
        <taxon>Magnoliopsida</taxon>
        <taxon>eudicotyledons</taxon>
        <taxon>Gunneridae</taxon>
        <taxon>Pentapetalae</taxon>
        <taxon>rosids</taxon>
        <taxon>malvids</taxon>
        <taxon>Malvales</taxon>
        <taxon>Malvaceae</taxon>
        <taxon>Malvoideae</taxon>
        <taxon>Hibiscus</taxon>
    </lineage>
</organism>
<dbReference type="PANTHER" id="PTHR36814">
    <property type="entry name" value="PHOTOSYSTEM I REACTION CENTER SUBUNIT N, CHLOROPLASTIC"/>
    <property type="match status" value="1"/>
</dbReference>
<keyword evidence="10" id="KW-1185">Reference proteome</keyword>
<name>A0ABR2TJJ2_9ROSI</name>
<protein>
    <submittedName>
        <fullName evidence="9">Uncharacterized protein</fullName>
    </submittedName>
</protein>
<evidence type="ECO:0000256" key="2">
    <source>
        <dbReference type="ARBA" id="ARBA00010661"/>
    </source>
</evidence>
<evidence type="ECO:0000256" key="8">
    <source>
        <dbReference type="ARBA" id="ARBA00023136"/>
    </source>
</evidence>
<keyword evidence="6" id="KW-0603">Photosystem I</keyword>
<keyword evidence="7" id="KW-0793">Thylakoid</keyword>
<comment type="subcellular location">
    <subcellularLocation>
        <location evidence="1">Plastid</location>
        <location evidence="1">Chloroplast thylakoid membrane</location>
        <topology evidence="1">Peripheral membrane protein</topology>
        <orientation evidence="1">Lumenal side</orientation>
    </subcellularLocation>
</comment>
<keyword evidence="4" id="KW-0602">Photosynthesis</keyword>
<evidence type="ECO:0000256" key="4">
    <source>
        <dbReference type="ARBA" id="ARBA00022531"/>
    </source>
</evidence>
<reference evidence="9 10" key="1">
    <citation type="journal article" date="2024" name="G3 (Bethesda)">
        <title>Genome assembly of Hibiscus sabdariffa L. provides insights into metabolisms of medicinal natural products.</title>
        <authorList>
            <person name="Kim T."/>
        </authorList>
    </citation>
    <scope>NUCLEOTIDE SEQUENCE [LARGE SCALE GENOMIC DNA]</scope>
    <source>
        <strain evidence="9">TK-2024</strain>
        <tissue evidence="9">Old leaves</tissue>
    </source>
</reference>
<evidence type="ECO:0000256" key="1">
    <source>
        <dbReference type="ARBA" id="ARBA00004622"/>
    </source>
</evidence>
<evidence type="ECO:0000256" key="3">
    <source>
        <dbReference type="ARBA" id="ARBA00022528"/>
    </source>
</evidence>
<comment type="similarity">
    <text evidence="2">Belongs to the psaN family.</text>
</comment>
<keyword evidence="3" id="KW-0150">Chloroplast</keyword>
<dbReference type="InterPro" id="IPR008796">
    <property type="entry name" value="PSAN"/>
</dbReference>
<comment type="caution">
    <text evidence="9">The sequence shown here is derived from an EMBL/GenBank/DDBJ whole genome shotgun (WGS) entry which is preliminary data.</text>
</comment>
<dbReference type="Pfam" id="PF05479">
    <property type="entry name" value="PsaN"/>
    <property type="match status" value="1"/>
</dbReference>
<dbReference type="Proteomes" id="UP001396334">
    <property type="component" value="Unassembled WGS sequence"/>
</dbReference>
<evidence type="ECO:0000256" key="7">
    <source>
        <dbReference type="ARBA" id="ARBA00023078"/>
    </source>
</evidence>
<evidence type="ECO:0000313" key="9">
    <source>
        <dbReference type="EMBL" id="KAK9037646.1"/>
    </source>
</evidence>
<keyword evidence="8" id="KW-0472">Membrane</keyword>
<dbReference type="Gene3D" id="4.10.1190.10">
    <property type="entry name" value="Chlorophyll A-B binding protein"/>
    <property type="match status" value="1"/>
</dbReference>
<accession>A0ABR2TJJ2</accession>
<evidence type="ECO:0000256" key="6">
    <source>
        <dbReference type="ARBA" id="ARBA00022836"/>
    </source>
</evidence>
<dbReference type="EMBL" id="JBBPBN010000005">
    <property type="protein sequence ID" value="KAK9037646.1"/>
    <property type="molecule type" value="Genomic_DNA"/>
</dbReference>
<sequence length="98" mass="11329">MQRCNINWRSGLLTSRDATNFVKAYTVDFGCYKFTENFTGCQDLAKQKKISFNSDELALECERQILDKQFFIDHSGAVPITRAQGEELRNDNRSTILR</sequence>